<evidence type="ECO:0000259" key="4">
    <source>
        <dbReference type="PROSITE" id="PS51770"/>
    </source>
</evidence>
<dbReference type="GO" id="GO:0005829">
    <property type="term" value="C:cytosol"/>
    <property type="evidence" value="ECO:0007669"/>
    <property type="project" value="TreeGrafter"/>
</dbReference>
<dbReference type="GO" id="GO:0006637">
    <property type="term" value="P:acyl-CoA metabolic process"/>
    <property type="evidence" value="ECO:0007669"/>
    <property type="project" value="TreeGrafter"/>
</dbReference>
<dbReference type="Pfam" id="PF03061">
    <property type="entry name" value="4HBT"/>
    <property type="match status" value="1"/>
</dbReference>
<evidence type="ECO:0000256" key="1">
    <source>
        <dbReference type="ARBA" id="ARBA00010458"/>
    </source>
</evidence>
<dbReference type="CDD" id="cd03442">
    <property type="entry name" value="BFIT_BACH"/>
    <property type="match status" value="1"/>
</dbReference>
<dbReference type="PANTHER" id="PTHR11049:SF16">
    <property type="entry name" value="PROTEIN VDLD"/>
    <property type="match status" value="1"/>
</dbReference>
<dbReference type="InterPro" id="IPR033120">
    <property type="entry name" value="HOTDOG_ACOT"/>
</dbReference>
<dbReference type="Proteomes" id="UP001170717">
    <property type="component" value="Unassembled WGS sequence"/>
</dbReference>
<evidence type="ECO:0000313" key="6">
    <source>
        <dbReference type="Proteomes" id="UP001170717"/>
    </source>
</evidence>
<gene>
    <name evidence="5" type="ORF">Q4527_13275</name>
</gene>
<reference evidence="5" key="1">
    <citation type="submission" date="2023-07" db="EMBL/GenBank/DDBJ databases">
        <title>Genome content predicts the carbon catabolic preferences of heterotrophic bacteria.</title>
        <authorList>
            <person name="Gralka M."/>
        </authorList>
    </citation>
    <scope>NUCLEOTIDE SEQUENCE</scope>
    <source>
        <strain evidence="5">F2M12</strain>
    </source>
</reference>
<dbReference type="PANTHER" id="PTHR11049">
    <property type="entry name" value="ACYL COENZYME A THIOESTER HYDROLASE"/>
    <property type="match status" value="1"/>
</dbReference>
<dbReference type="Gene3D" id="3.10.129.10">
    <property type="entry name" value="Hotdog Thioesterase"/>
    <property type="match status" value="1"/>
</dbReference>
<protein>
    <submittedName>
        <fullName evidence="5">Acyl-CoA thioesterase</fullName>
        <ecNumber evidence="5">3.1.2.20</ecNumber>
    </submittedName>
</protein>
<dbReference type="PROSITE" id="PS51770">
    <property type="entry name" value="HOTDOG_ACOT"/>
    <property type="match status" value="1"/>
</dbReference>
<keyword evidence="2 3" id="KW-0378">Hydrolase</keyword>
<evidence type="ECO:0000256" key="3">
    <source>
        <dbReference type="PROSITE-ProRule" id="PRU01106"/>
    </source>
</evidence>
<organism evidence="5 6">
    <name type="scientific">Alteromonas stellipolaris</name>
    <dbReference type="NCBI Taxonomy" id="233316"/>
    <lineage>
        <taxon>Bacteria</taxon>
        <taxon>Pseudomonadati</taxon>
        <taxon>Pseudomonadota</taxon>
        <taxon>Gammaproteobacteria</taxon>
        <taxon>Alteromonadales</taxon>
        <taxon>Alteromonadaceae</taxon>
        <taxon>Alteromonas/Salinimonas group</taxon>
        <taxon>Alteromonas</taxon>
    </lineage>
</organism>
<dbReference type="InterPro" id="IPR029069">
    <property type="entry name" value="HotDog_dom_sf"/>
</dbReference>
<name>A0AAW7Z5H0_9ALTE</name>
<feature type="domain" description="HotDog ACOT-type" evidence="4">
    <location>
        <begin position="2"/>
        <end position="114"/>
    </location>
</feature>
<dbReference type="InterPro" id="IPR040170">
    <property type="entry name" value="Cytosol_ACT"/>
</dbReference>
<dbReference type="InterPro" id="IPR006683">
    <property type="entry name" value="Thioestr_dom"/>
</dbReference>
<dbReference type="AlphaFoldDB" id="A0AAW7Z5H0"/>
<dbReference type="GO" id="GO:0052816">
    <property type="term" value="F:long-chain fatty acyl-CoA hydrolase activity"/>
    <property type="evidence" value="ECO:0007669"/>
    <property type="project" value="TreeGrafter"/>
</dbReference>
<evidence type="ECO:0000256" key="2">
    <source>
        <dbReference type="ARBA" id="ARBA00022801"/>
    </source>
</evidence>
<dbReference type="EMBL" id="JAUOQI010000008">
    <property type="protein sequence ID" value="MDO6578370.1"/>
    <property type="molecule type" value="Genomic_DNA"/>
</dbReference>
<evidence type="ECO:0000313" key="5">
    <source>
        <dbReference type="EMBL" id="MDO6578370.1"/>
    </source>
</evidence>
<comment type="caution">
    <text evidence="5">The sequence shown here is derived from an EMBL/GenBank/DDBJ whole genome shotgun (WGS) entry which is preliminary data.</text>
</comment>
<dbReference type="EC" id="3.1.2.20" evidence="5"/>
<proteinExistence type="inferred from homology"/>
<dbReference type="SUPFAM" id="SSF54637">
    <property type="entry name" value="Thioesterase/thiol ester dehydrase-isomerase"/>
    <property type="match status" value="1"/>
</dbReference>
<accession>A0AAW7Z5H0</accession>
<sequence>MSLATITFQFLAEPTDVNFGGNVHGGVVMKWIDQAAYACAAQWSKEYCVTVSANGIRFIKPIKVGQLVKLTASIVHTGTSSMHIYVSVSSGEATESKMTVANRCFISFMAIDQEGHPVAVPSYTPQDEHDFQLELVAMHAKNFAKQLDVDFTETTGVH</sequence>
<dbReference type="RefSeq" id="WP_063458266.1">
    <property type="nucleotide sequence ID" value="NZ_CANLMS010000008.1"/>
</dbReference>
<comment type="similarity">
    <text evidence="1">Belongs to the acyl coenzyme A hydrolase family.</text>
</comment>